<gene>
    <name evidence="1" type="ORF">D8801_03465</name>
</gene>
<organism evidence="1 2">
    <name type="scientific">Streptococcus oralis</name>
    <dbReference type="NCBI Taxonomy" id="1303"/>
    <lineage>
        <taxon>Bacteria</taxon>
        <taxon>Bacillati</taxon>
        <taxon>Bacillota</taxon>
        <taxon>Bacilli</taxon>
        <taxon>Lactobacillales</taxon>
        <taxon>Streptococcaceae</taxon>
        <taxon>Streptococcus</taxon>
    </lineage>
</organism>
<proteinExistence type="predicted"/>
<protein>
    <submittedName>
        <fullName evidence="1">Uncharacterized protein</fullName>
    </submittedName>
</protein>
<accession>A0A3R9K5P3</accession>
<evidence type="ECO:0000313" key="1">
    <source>
        <dbReference type="EMBL" id="RSJ70936.1"/>
    </source>
</evidence>
<sequence>MSEGNTLTIAEVNKRMMEDNKELLRIIASALYPAHIQRDFLREARNEIKNMSTENQESFAFKVQEKAIEWEKEYTTMKSY</sequence>
<dbReference type="Proteomes" id="UP000281558">
    <property type="component" value="Unassembled WGS sequence"/>
</dbReference>
<reference evidence="1 2" key="1">
    <citation type="submission" date="2018-11" db="EMBL/GenBank/DDBJ databases">
        <title>Species Designations Belie Phenotypic and Genotypic Heterogeneity in Oral Streptococci.</title>
        <authorList>
            <person name="Velsko I."/>
        </authorList>
    </citation>
    <scope>NUCLEOTIDE SEQUENCE [LARGE SCALE GENOMIC DNA]</scope>
    <source>
        <strain evidence="1 2">BCC10</strain>
    </source>
</reference>
<name>A0A3R9K5P3_STROR</name>
<dbReference type="AlphaFoldDB" id="A0A3R9K5P3"/>
<evidence type="ECO:0000313" key="2">
    <source>
        <dbReference type="Proteomes" id="UP000281558"/>
    </source>
</evidence>
<dbReference type="EMBL" id="RJPK01000002">
    <property type="protein sequence ID" value="RSJ70936.1"/>
    <property type="molecule type" value="Genomic_DNA"/>
</dbReference>
<dbReference type="RefSeq" id="WP_125847922.1">
    <property type="nucleotide sequence ID" value="NZ_RJPK01000002.1"/>
</dbReference>
<comment type="caution">
    <text evidence="1">The sequence shown here is derived from an EMBL/GenBank/DDBJ whole genome shotgun (WGS) entry which is preliminary data.</text>
</comment>